<dbReference type="InterPro" id="IPR050953">
    <property type="entry name" value="N4_N6_ade-DNA_methylase"/>
</dbReference>
<evidence type="ECO:0000259" key="8">
    <source>
        <dbReference type="Pfam" id="PF07669"/>
    </source>
</evidence>
<dbReference type="GO" id="GO:0032259">
    <property type="term" value="P:methylation"/>
    <property type="evidence" value="ECO:0007669"/>
    <property type="project" value="UniProtKB-KW"/>
</dbReference>
<sequence>MGVEQDSHKITQVGLPQSAQVVQGDAMAWRGAMSSLCIGNPPFIKSAHLDPHWRTAVLDRLEHESGTRLKDTANVFVLFMLQALLRTHDDGLVVQLVPYEWVTRPSAAEFRAYLHEKRWDVQVYRFDADIFPRVLTTASVVIIDKHGTKGRWSFGEIGRNGAVRIFASPSGTTKSVLPYADRDGNVHALRGLSPGGQDIFVLTEQQRLHFGLKKQRDVAPCVTSLRRLAKDTDVLDAETFRRDFVQAGARCWLIRSDKAKWSPELSAYLASVGTRWQRYSTCTNRSQWARYVSHPAPALLVSSGFVGKAPKVVVNEIGAVAVGSVYAVLTQRSKPKLAKLASRLRAYDFSRRLVHHSNNLRKIEVRQLNAVLQRVGD</sequence>
<keyword evidence="11" id="KW-1185">Reference proteome</keyword>
<comment type="similarity">
    <text evidence="1">Belongs to the N(4)/N(6)-methyltransferase family.</text>
</comment>
<dbReference type="InterPro" id="IPR011639">
    <property type="entry name" value="MethylTrfase_TaqI-like_dom"/>
</dbReference>
<comment type="catalytic activity">
    <reaction evidence="7">
        <text>a 2'-deoxyadenosine in DNA + S-adenosyl-L-methionine = an N(6)-methyl-2'-deoxyadenosine in DNA + S-adenosyl-L-homocysteine + H(+)</text>
        <dbReference type="Rhea" id="RHEA:15197"/>
        <dbReference type="Rhea" id="RHEA-COMP:12418"/>
        <dbReference type="Rhea" id="RHEA-COMP:12419"/>
        <dbReference type="ChEBI" id="CHEBI:15378"/>
        <dbReference type="ChEBI" id="CHEBI:57856"/>
        <dbReference type="ChEBI" id="CHEBI:59789"/>
        <dbReference type="ChEBI" id="CHEBI:90615"/>
        <dbReference type="ChEBI" id="CHEBI:90616"/>
        <dbReference type="EC" id="2.1.1.72"/>
    </reaction>
</comment>
<dbReference type="KEGG" id="lab:LA76x_4922"/>
<dbReference type="Proteomes" id="UP000060787">
    <property type="component" value="Chromosome"/>
</dbReference>
<organism evidence="10 11">
    <name type="scientific">Lysobacter antibioticus</name>
    <dbReference type="NCBI Taxonomy" id="84531"/>
    <lineage>
        <taxon>Bacteria</taxon>
        <taxon>Pseudomonadati</taxon>
        <taxon>Pseudomonadota</taxon>
        <taxon>Gammaproteobacteria</taxon>
        <taxon>Lysobacterales</taxon>
        <taxon>Lysobacteraceae</taxon>
        <taxon>Lysobacter</taxon>
    </lineage>
</organism>
<dbReference type="PATRIC" id="fig|84531.8.peg.4906"/>
<dbReference type="EMBL" id="CP011129">
    <property type="protein sequence ID" value="ALN83024.1"/>
    <property type="molecule type" value="Genomic_DNA"/>
</dbReference>
<dbReference type="Pfam" id="PF22837">
    <property type="entry name" value="M_Eco57I_C"/>
    <property type="match status" value="1"/>
</dbReference>
<evidence type="ECO:0000256" key="3">
    <source>
        <dbReference type="ARBA" id="ARBA00022603"/>
    </source>
</evidence>
<dbReference type="InterPro" id="IPR029063">
    <property type="entry name" value="SAM-dependent_MTases_sf"/>
</dbReference>
<protein>
    <recommendedName>
        <fullName evidence="2">site-specific DNA-methyltransferase (adenine-specific)</fullName>
        <ecNumber evidence="2">2.1.1.72</ecNumber>
    </recommendedName>
</protein>
<name>A0A0S2FHN1_LYSAN</name>
<keyword evidence="3 10" id="KW-0489">Methyltransferase</keyword>
<evidence type="ECO:0000256" key="6">
    <source>
        <dbReference type="ARBA" id="ARBA00022747"/>
    </source>
</evidence>
<keyword evidence="5" id="KW-0949">S-adenosyl-L-methionine</keyword>
<dbReference type="EC" id="2.1.1.72" evidence="2"/>
<evidence type="ECO:0000259" key="9">
    <source>
        <dbReference type="Pfam" id="PF22837"/>
    </source>
</evidence>
<dbReference type="InterPro" id="IPR054520">
    <property type="entry name" value="M_Eco57I_C"/>
</dbReference>
<feature type="domain" description="Type II methyltransferase M.Eco57I C-terminal" evidence="9">
    <location>
        <begin position="195"/>
        <end position="333"/>
    </location>
</feature>
<evidence type="ECO:0000313" key="10">
    <source>
        <dbReference type="EMBL" id="ALN83024.1"/>
    </source>
</evidence>
<dbReference type="STRING" id="84531.LA76x_4922"/>
<dbReference type="REBASE" id="131544">
    <property type="entry name" value="M.Lan76ORF4922P"/>
</dbReference>
<dbReference type="GO" id="GO:0009007">
    <property type="term" value="F:site-specific DNA-methyltransferase (adenine-specific) activity"/>
    <property type="evidence" value="ECO:0007669"/>
    <property type="project" value="UniProtKB-EC"/>
</dbReference>
<accession>A0A0S2FHN1</accession>
<dbReference type="PANTHER" id="PTHR33841:SF5">
    <property type="entry name" value="DNA METHYLASE (MODIFICATION METHYLASE) (METHYLTRANSFERASE)-RELATED"/>
    <property type="match status" value="1"/>
</dbReference>
<keyword evidence="4" id="KW-0808">Transferase</keyword>
<evidence type="ECO:0000256" key="7">
    <source>
        <dbReference type="ARBA" id="ARBA00047942"/>
    </source>
</evidence>
<dbReference type="PANTHER" id="PTHR33841">
    <property type="entry name" value="DNA METHYLTRANSFERASE YEEA-RELATED"/>
    <property type="match status" value="1"/>
</dbReference>
<dbReference type="AlphaFoldDB" id="A0A0S2FHN1"/>
<reference evidence="10 11" key="1">
    <citation type="journal article" date="2015" name="BMC Genomics">
        <title>Comparative genomics and metabolic profiling of the genus Lysobacter.</title>
        <authorList>
            <person name="de Bruijn I."/>
            <person name="Cheng X."/>
            <person name="de Jager V."/>
            <person name="Exposito R.G."/>
            <person name="Watrous J."/>
            <person name="Patel N."/>
            <person name="Postma J."/>
            <person name="Dorrestein P.C."/>
            <person name="Kobayashi D."/>
            <person name="Raaijmakers J.M."/>
        </authorList>
    </citation>
    <scope>NUCLEOTIDE SEQUENCE [LARGE SCALE GENOMIC DNA]</scope>
    <source>
        <strain evidence="10 11">76</strain>
    </source>
</reference>
<feature type="domain" description="Type II methyltransferase M.TaqI-like" evidence="8">
    <location>
        <begin position="37"/>
        <end position="131"/>
    </location>
</feature>
<evidence type="ECO:0000256" key="5">
    <source>
        <dbReference type="ARBA" id="ARBA00022691"/>
    </source>
</evidence>
<evidence type="ECO:0000256" key="2">
    <source>
        <dbReference type="ARBA" id="ARBA00011900"/>
    </source>
</evidence>
<evidence type="ECO:0000256" key="1">
    <source>
        <dbReference type="ARBA" id="ARBA00006594"/>
    </source>
</evidence>
<proteinExistence type="inferred from homology"/>
<evidence type="ECO:0000313" key="11">
    <source>
        <dbReference type="Proteomes" id="UP000060787"/>
    </source>
</evidence>
<dbReference type="Gene3D" id="3.40.50.150">
    <property type="entry name" value="Vaccinia Virus protein VP39"/>
    <property type="match status" value="1"/>
</dbReference>
<dbReference type="Pfam" id="PF07669">
    <property type="entry name" value="Eco57I"/>
    <property type="match status" value="1"/>
</dbReference>
<dbReference type="GO" id="GO:0009307">
    <property type="term" value="P:DNA restriction-modification system"/>
    <property type="evidence" value="ECO:0007669"/>
    <property type="project" value="UniProtKB-KW"/>
</dbReference>
<keyword evidence="6" id="KW-0680">Restriction system</keyword>
<dbReference type="SUPFAM" id="SSF53335">
    <property type="entry name" value="S-adenosyl-L-methionine-dependent methyltransferases"/>
    <property type="match status" value="1"/>
</dbReference>
<gene>
    <name evidence="10" type="ORF">LA76x_4922</name>
</gene>
<evidence type="ECO:0000256" key="4">
    <source>
        <dbReference type="ARBA" id="ARBA00022679"/>
    </source>
</evidence>